<organism evidence="4 5">
    <name type="scientific">Emticicia agri</name>
    <dbReference type="NCBI Taxonomy" id="2492393"/>
    <lineage>
        <taxon>Bacteria</taxon>
        <taxon>Pseudomonadati</taxon>
        <taxon>Bacteroidota</taxon>
        <taxon>Cytophagia</taxon>
        <taxon>Cytophagales</taxon>
        <taxon>Leadbetterellaceae</taxon>
        <taxon>Emticicia</taxon>
    </lineage>
</organism>
<feature type="DNA-binding region" description="H-T-H motif" evidence="2">
    <location>
        <begin position="29"/>
        <end position="48"/>
    </location>
</feature>
<dbReference type="AlphaFoldDB" id="A0A4V1ZDU3"/>
<dbReference type="SUPFAM" id="SSF46689">
    <property type="entry name" value="Homeodomain-like"/>
    <property type="match status" value="1"/>
</dbReference>
<feature type="domain" description="HTH tetR-type" evidence="3">
    <location>
        <begin position="6"/>
        <end position="66"/>
    </location>
</feature>
<dbReference type="Proteomes" id="UP000293162">
    <property type="component" value="Unassembled WGS sequence"/>
</dbReference>
<dbReference type="InterPro" id="IPR009057">
    <property type="entry name" value="Homeodomain-like_sf"/>
</dbReference>
<proteinExistence type="predicted"/>
<sequence length="203" mass="23234">MPKIDHDTKQKILQAAEKVFHRNGFKGTRTTQIAEEAGISRTMLHYYFRTKESLFQEVLESTLSLVFANMKRLIGQQVDLETLIGGIVEVVNDLFEAKPGLPSFIINLFNESEELAYFLAHSQEDTIPFQLDEILKQEKQTGNVGEEVTGEDLIMNIYGLCAVPYLTMNYVKAKENRDDEGMKAFIRQRRDKIKAFVLNGIRP</sequence>
<protein>
    <submittedName>
        <fullName evidence="4">TetR/AcrR family transcriptional regulator</fullName>
    </submittedName>
</protein>
<dbReference type="InterPro" id="IPR001647">
    <property type="entry name" value="HTH_TetR"/>
</dbReference>
<evidence type="ECO:0000256" key="1">
    <source>
        <dbReference type="ARBA" id="ARBA00023125"/>
    </source>
</evidence>
<evidence type="ECO:0000313" key="5">
    <source>
        <dbReference type="Proteomes" id="UP000293162"/>
    </source>
</evidence>
<dbReference type="EMBL" id="SEWF01000002">
    <property type="protein sequence ID" value="RYU97360.1"/>
    <property type="molecule type" value="Genomic_DNA"/>
</dbReference>
<dbReference type="PROSITE" id="PS50977">
    <property type="entry name" value="HTH_TETR_2"/>
    <property type="match status" value="1"/>
</dbReference>
<dbReference type="PANTHER" id="PTHR30328:SF54">
    <property type="entry name" value="HTH-TYPE TRANSCRIPTIONAL REPRESSOR SCO4008"/>
    <property type="match status" value="1"/>
</dbReference>
<dbReference type="RefSeq" id="WP_130019142.1">
    <property type="nucleotide sequence ID" value="NZ_SEWF01000002.1"/>
</dbReference>
<dbReference type="GO" id="GO:0003677">
    <property type="term" value="F:DNA binding"/>
    <property type="evidence" value="ECO:0007669"/>
    <property type="project" value="UniProtKB-UniRule"/>
</dbReference>
<dbReference type="Gene3D" id="1.10.357.10">
    <property type="entry name" value="Tetracycline Repressor, domain 2"/>
    <property type="match status" value="1"/>
</dbReference>
<dbReference type="Pfam" id="PF00440">
    <property type="entry name" value="TetR_N"/>
    <property type="match status" value="1"/>
</dbReference>
<keyword evidence="5" id="KW-1185">Reference proteome</keyword>
<reference evidence="4 5" key="1">
    <citation type="submission" date="2019-02" db="EMBL/GenBank/DDBJ databases">
        <title>Bacterial novel species Emticicia sp. 17J42-9 isolated from soil.</title>
        <authorList>
            <person name="Jung H.-Y."/>
        </authorList>
    </citation>
    <scope>NUCLEOTIDE SEQUENCE [LARGE SCALE GENOMIC DNA]</scope>
    <source>
        <strain evidence="4 5">17J42-9</strain>
    </source>
</reference>
<dbReference type="InterPro" id="IPR050109">
    <property type="entry name" value="HTH-type_TetR-like_transc_reg"/>
</dbReference>
<gene>
    <name evidence="4" type="ORF">EWM59_01335</name>
</gene>
<evidence type="ECO:0000313" key="4">
    <source>
        <dbReference type="EMBL" id="RYU97360.1"/>
    </source>
</evidence>
<dbReference type="OrthoDB" id="9789566at2"/>
<dbReference type="PRINTS" id="PR00455">
    <property type="entry name" value="HTHTETR"/>
</dbReference>
<comment type="caution">
    <text evidence="4">The sequence shown here is derived from an EMBL/GenBank/DDBJ whole genome shotgun (WGS) entry which is preliminary data.</text>
</comment>
<name>A0A4V1ZDU3_9BACT</name>
<dbReference type="PANTHER" id="PTHR30328">
    <property type="entry name" value="TRANSCRIPTIONAL REPRESSOR"/>
    <property type="match status" value="1"/>
</dbReference>
<keyword evidence="1 2" id="KW-0238">DNA-binding</keyword>
<accession>A0A4V1ZDU3</accession>
<evidence type="ECO:0000256" key="2">
    <source>
        <dbReference type="PROSITE-ProRule" id="PRU00335"/>
    </source>
</evidence>
<evidence type="ECO:0000259" key="3">
    <source>
        <dbReference type="PROSITE" id="PS50977"/>
    </source>
</evidence>